<evidence type="ECO:0000313" key="2">
    <source>
        <dbReference type="EMBL" id="MFD1188997.1"/>
    </source>
</evidence>
<dbReference type="RefSeq" id="WP_377351944.1">
    <property type="nucleotide sequence ID" value="NZ_JBHTLQ010000001.1"/>
</dbReference>
<dbReference type="Pfam" id="PF13410">
    <property type="entry name" value="GST_C_2"/>
    <property type="match status" value="1"/>
</dbReference>
<dbReference type="Gene3D" id="1.20.1050.10">
    <property type="match status" value="1"/>
</dbReference>
<name>A0ABW3SYE2_9CAUL</name>
<dbReference type="EMBL" id="JBHTLQ010000001">
    <property type="protein sequence ID" value="MFD1188997.1"/>
    <property type="molecule type" value="Genomic_DNA"/>
</dbReference>
<dbReference type="CDD" id="cd00570">
    <property type="entry name" value="GST_N_family"/>
    <property type="match status" value="1"/>
</dbReference>
<accession>A0ABW3SYE2</accession>
<dbReference type="InterPro" id="IPR036249">
    <property type="entry name" value="Thioredoxin-like_sf"/>
</dbReference>
<reference evidence="3" key="1">
    <citation type="journal article" date="2019" name="Int. J. Syst. Evol. Microbiol.">
        <title>The Global Catalogue of Microorganisms (GCM) 10K type strain sequencing project: providing services to taxonomists for standard genome sequencing and annotation.</title>
        <authorList>
            <consortium name="The Broad Institute Genomics Platform"/>
            <consortium name="The Broad Institute Genome Sequencing Center for Infectious Disease"/>
            <person name="Wu L."/>
            <person name="Ma J."/>
        </authorList>
    </citation>
    <scope>NUCLEOTIDE SEQUENCE [LARGE SCALE GENOMIC DNA]</scope>
    <source>
        <strain evidence="3">CCUG 55074</strain>
    </source>
</reference>
<organism evidence="2 3">
    <name type="scientific">Phenylobacterium conjunctum</name>
    <dbReference type="NCBI Taxonomy" id="1298959"/>
    <lineage>
        <taxon>Bacteria</taxon>
        <taxon>Pseudomonadati</taxon>
        <taxon>Pseudomonadota</taxon>
        <taxon>Alphaproteobacteria</taxon>
        <taxon>Caulobacterales</taxon>
        <taxon>Caulobacteraceae</taxon>
        <taxon>Phenylobacterium</taxon>
    </lineage>
</organism>
<dbReference type="InterPro" id="IPR036282">
    <property type="entry name" value="Glutathione-S-Trfase_C_sf"/>
</dbReference>
<gene>
    <name evidence="2" type="ORF">ACFQ27_00270</name>
</gene>
<dbReference type="InterPro" id="IPR004045">
    <property type="entry name" value="Glutathione_S-Trfase_N"/>
</dbReference>
<dbReference type="SUPFAM" id="SSF52833">
    <property type="entry name" value="Thioredoxin-like"/>
    <property type="match status" value="1"/>
</dbReference>
<comment type="caution">
    <text evidence="2">The sequence shown here is derived from an EMBL/GenBank/DDBJ whole genome shotgun (WGS) entry which is preliminary data.</text>
</comment>
<evidence type="ECO:0000259" key="1">
    <source>
        <dbReference type="Pfam" id="PF13417"/>
    </source>
</evidence>
<protein>
    <submittedName>
        <fullName evidence="2">Glutathione S-transferase family protein</fullName>
    </submittedName>
</protein>
<dbReference type="PANTHER" id="PTHR12289:SF67">
    <property type="match status" value="1"/>
</dbReference>
<dbReference type="InterPro" id="IPR050931">
    <property type="entry name" value="Mito_Protein_Transport_Metaxin"/>
</dbReference>
<dbReference type="CDD" id="cd00299">
    <property type="entry name" value="GST_C_family"/>
    <property type="match status" value="1"/>
</dbReference>
<evidence type="ECO:0000313" key="3">
    <source>
        <dbReference type="Proteomes" id="UP001597216"/>
    </source>
</evidence>
<dbReference type="Gene3D" id="3.40.30.10">
    <property type="entry name" value="Glutaredoxin"/>
    <property type="match status" value="1"/>
</dbReference>
<feature type="domain" description="GST N-terminal" evidence="1">
    <location>
        <begin position="6"/>
        <end position="78"/>
    </location>
</feature>
<dbReference type="Pfam" id="PF13417">
    <property type="entry name" value="GST_N_3"/>
    <property type="match status" value="1"/>
</dbReference>
<proteinExistence type="predicted"/>
<sequence>MTHRIFGSEMSPYSVKVRAYFRFKGLPHEWVPRRAENDEDYKRYARLPIVPTVATPAGEGLQDSTPIMETVEAQHPEPSIHPDDPALAFLSALIEEFGDEWGNKLMFHHRWWAEVDQRASAQTLARLSAPFGSTEEIAARTQFIRERMTGRGHFVGSSAETAPLISAYYFELLDLLEPHLQARPYLFGARPSFGDFGLAAQLYECSVDPTCGAGIRARGPAVLDWCHRMLEPRNDGAFETWDSLAPTLAPILAYVGRYFLPWTTANAKALAEGAESFTVDLPGGPYVQGPQKYHARSLAALKARYAAAADAPGLKAILDAAGCTPWLA</sequence>
<dbReference type="PANTHER" id="PTHR12289">
    <property type="entry name" value="METAXIN RELATED"/>
    <property type="match status" value="1"/>
</dbReference>
<keyword evidence="3" id="KW-1185">Reference proteome</keyword>
<dbReference type="SUPFAM" id="SSF47616">
    <property type="entry name" value="GST C-terminal domain-like"/>
    <property type="match status" value="1"/>
</dbReference>
<dbReference type="Proteomes" id="UP001597216">
    <property type="component" value="Unassembled WGS sequence"/>
</dbReference>